<sequence>MGICTPSALSCLPERSRKSRSHRKGRRAAWAAGGTGQGEMQPAPGPASWRLSSFRTCATGIPLPIIPAGQAKGDFSPSSLKETGPNRKKLAPGLPVPTHAAVTPFFFR</sequence>
<organism evidence="2">
    <name type="scientific">Micrurus corallinus</name>
    <name type="common">Brazilian coral snake</name>
    <dbReference type="NCBI Taxonomy" id="54390"/>
    <lineage>
        <taxon>Eukaryota</taxon>
        <taxon>Metazoa</taxon>
        <taxon>Chordata</taxon>
        <taxon>Craniata</taxon>
        <taxon>Vertebrata</taxon>
        <taxon>Euteleostomi</taxon>
        <taxon>Lepidosauria</taxon>
        <taxon>Squamata</taxon>
        <taxon>Bifurcata</taxon>
        <taxon>Unidentata</taxon>
        <taxon>Episquamata</taxon>
        <taxon>Toxicofera</taxon>
        <taxon>Serpentes</taxon>
        <taxon>Colubroidea</taxon>
        <taxon>Elapidae</taxon>
        <taxon>Elapinae</taxon>
        <taxon>Micrurus</taxon>
    </lineage>
</organism>
<feature type="region of interest" description="Disordered" evidence="1">
    <location>
        <begin position="68"/>
        <end position="95"/>
    </location>
</feature>
<reference evidence="2" key="2">
    <citation type="submission" date="2017-11" db="EMBL/GenBank/DDBJ databases">
        <title>Coralsnake Venomics: Analyses of Venom Gland Transcriptomes and Proteomes of Six Brazilian Taxa.</title>
        <authorList>
            <person name="Aird S.D."/>
            <person name="Jorge da Silva N."/>
            <person name="Qiu L."/>
            <person name="Villar-Briones A."/>
            <person name="Aparecida-Saddi V."/>
            <person name="Campos-Telles M.P."/>
            <person name="Grau M."/>
            <person name="Mikheyev A.S."/>
        </authorList>
    </citation>
    <scope>NUCLEOTIDE SEQUENCE</scope>
    <source>
        <tissue evidence="2">Venom_gland</tissue>
    </source>
</reference>
<dbReference type="EMBL" id="IACJ01160672">
    <property type="protein sequence ID" value="LAA65506.1"/>
    <property type="molecule type" value="Transcribed_RNA"/>
</dbReference>
<reference evidence="2" key="1">
    <citation type="submission" date="2017-07" db="EMBL/GenBank/DDBJ databases">
        <authorList>
            <person name="Mikheyev A."/>
            <person name="Grau M."/>
        </authorList>
    </citation>
    <scope>NUCLEOTIDE SEQUENCE</scope>
    <source>
        <tissue evidence="2">Venom_gland</tissue>
    </source>
</reference>
<feature type="compositionally biased region" description="Basic residues" evidence="1">
    <location>
        <begin position="17"/>
        <end position="27"/>
    </location>
</feature>
<feature type="region of interest" description="Disordered" evidence="1">
    <location>
        <begin position="13"/>
        <end position="47"/>
    </location>
</feature>
<name>A0A2D4H0W9_MICCO</name>
<evidence type="ECO:0000313" key="2">
    <source>
        <dbReference type="EMBL" id="LAA65506.1"/>
    </source>
</evidence>
<dbReference type="AlphaFoldDB" id="A0A2D4H0W9"/>
<evidence type="ECO:0000256" key="1">
    <source>
        <dbReference type="SAM" id="MobiDB-lite"/>
    </source>
</evidence>
<proteinExistence type="predicted"/>
<accession>A0A2D4H0W9</accession>
<protein>
    <submittedName>
        <fullName evidence="2">Uncharacterized protein</fullName>
    </submittedName>
</protein>